<dbReference type="Proteomes" id="UP000030854">
    <property type="component" value="Unassembled WGS sequence"/>
</dbReference>
<comment type="caution">
    <text evidence="8">The sequence shown here is derived from an EMBL/GenBank/DDBJ whole genome shotgun (WGS) entry which is preliminary data.</text>
</comment>
<comment type="similarity">
    <text evidence="6">Belongs to the WD repeat WDR6 family.</text>
</comment>
<sequence length="1176" mass="131814">MSIQKHEYILNPITALQFYQKNADSKILLAGEGPYLKAYDIPSCRLVSQCQIFKSQIIHGIVVWEHLKDKNSLCVAIWGGTQIFLLSKSQIDQLLDENVKLIIDTTLTVSDWVLDVSISPFDQNVCVIITAHNTLIKAKLDGKTKNVEFEYLISPLNIGLYCAHLIWDSSSTILIASGTVFGEIIVWQYCFDGTTSFFSKLKGHEGSIFGVDISSTIIHSDGRAGRLLASCSDDRTIRVWDLRAGLKNDFSTKIPIHKDKTGFGKWNPKASSGSVEGQIAMAIGHASRIWRVKFMSNYSENNEEMIINLLSFGEDATAQQWSLRVRPDGYMHQSPDIKFNSDSNCRLISYDLTHCKTFSFHSGKNIWSYALHHIGQDYYLSTGGADGKITLYEIKLRGFNSSQYSKSNLGIEAVTDNIFSIDNSAHALKLCDFQEDLECYSSTLRVVSQLERKEGLLAIKHSFNRYAFVSDFEFLVTTTSGCIVRGLINNILSMTELSLSSSITEDIRSYTIIESFPKIGIAYFTGTSGKIYAYDHNKNVLIVGNVEGKVANMFKIFDEIDQIYALLVTNLHCRLATIFYIDKHSCSFLETHKVTLPKKFVVTSVALVSDLLIFGSRLGLLAIYELRQLETPLEAYEVMKGNDRDAITSITQLKTFKKEQGVQYFVCTSRNGTYSIFSLAVYSTNTSNAALIQLIHRGTPPLGPMIENAWFEGQDLLLYGFKGKNFIVWNETKQCEILNVECGGAHRSFTYISFGEEKGGGYFIYTKASKLHLLCYKLPSHQVLKQGSHGREIKTCAISQDQNLIATGAEDTMIRVWRYEIGQKEDKRLDCLAVVKRHTTGIQKLLWAGSRYLFSSGGNEEFFVWAINSIPNFGVGLVCEACCPYKSEERDLRIINFDVVTLSDLNTDTKLLISLVYSDSTLTTYVYSRRTGFTLVATGRYTSSCITQIRQFNITKSQVSILTAATDGVLALWSVRITDIDASTYTHGEINLLSVKKLHQNTIKSLDIYTTKEQIFVLTGGDDNALGVSIYDTCELLRKPTYCFIVESAHTAAITGLAIIHDCIPENCSLENVREKKCHRLRIVTSSTDQKIKIWVLEVPFNNAITTTTSLTNHIISSNQNEIDNVTIKLENNFSTPIADVSDLITFLQEKEGSSFLNLRMLVVGIGMEVWNVVVS</sequence>
<dbReference type="SUPFAM" id="SSF50978">
    <property type="entry name" value="WD40 repeat-like"/>
    <property type="match status" value="2"/>
</dbReference>
<dbReference type="GO" id="GO:0005737">
    <property type="term" value="C:cytoplasm"/>
    <property type="evidence" value="ECO:0007669"/>
    <property type="project" value="UniProtKB-SubCell"/>
</dbReference>
<evidence type="ECO:0000256" key="2">
    <source>
        <dbReference type="ARBA" id="ARBA00022490"/>
    </source>
</evidence>
<proteinExistence type="inferred from homology"/>
<keyword evidence="2" id="KW-0963">Cytoplasm</keyword>
<dbReference type="GO" id="GO:0030488">
    <property type="term" value="P:tRNA methylation"/>
    <property type="evidence" value="ECO:0007669"/>
    <property type="project" value="TreeGrafter"/>
</dbReference>
<accession>A0A0B1PCN8</accession>
<gene>
    <name evidence="8" type="ORF">EV44_g5898</name>
</gene>
<evidence type="ECO:0000256" key="4">
    <source>
        <dbReference type="ARBA" id="ARBA00022694"/>
    </source>
</evidence>
<dbReference type="STRING" id="52586.A0A0B1PCN8"/>
<dbReference type="PROSITE" id="PS50082">
    <property type="entry name" value="WD_REPEATS_2"/>
    <property type="match status" value="2"/>
</dbReference>
<dbReference type="InterPro" id="IPR011047">
    <property type="entry name" value="Quinoprotein_ADH-like_sf"/>
</dbReference>
<evidence type="ECO:0000256" key="7">
    <source>
        <dbReference type="PROSITE-ProRule" id="PRU00221"/>
    </source>
</evidence>
<dbReference type="PANTHER" id="PTHR14344:SF3">
    <property type="entry name" value="WD REPEAT-CONTAINING PROTEIN 6"/>
    <property type="match status" value="1"/>
</dbReference>
<dbReference type="PANTHER" id="PTHR14344">
    <property type="entry name" value="WD REPEAT PROTEIN"/>
    <property type="match status" value="1"/>
</dbReference>
<dbReference type="SUPFAM" id="SSF50998">
    <property type="entry name" value="Quinoprotein alcohol dehydrogenase-like"/>
    <property type="match status" value="1"/>
</dbReference>
<name>A0A0B1PCN8_UNCNE</name>
<keyword evidence="3 7" id="KW-0853">WD repeat</keyword>
<dbReference type="Gene3D" id="2.130.10.10">
    <property type="entry name" value="YVTN repeat-like/Quinoprotein amine dehydrogenase"/>
    <property type="match status" value="4"/>
</dbReference>
<evidence type="ECO:0000313" key="8">
    <source>
        <dbReference type="EMBL" id="KHJ36023.1"/>
    </source>
</evidence>
<dbReference type="InterPro" id="IPR019775">
    <property type="entry name" value="WD40_repeat_CS"/>
</dbReference>
<evidence type="ECO:0000256" key="6">
    <source>
        <dbReference type="ARBA" id="ARBA00038255"/>
    </source>
</evidence>
<dbReference type="InterPro" id="IPR015943">
    <property type="entry name" value="WD40/YVTN_repeat-like_dom_sf"/>
</dbReference>
<reference evidence="8 9" key="1">
    <citation type="journal article" date="2014" name="BMC Genomics">
        <title>Adaptive genomic structural variation in the grape powdery mildew pathogen, Erysiphe necator.</title>
        <authorList>
            <person name="Jones L."/>
            <person name="Riaz S."/>
            <person name="Morales-Cruz A."/>
            <person name="Amrine K.C."/>
            <person name="McGuire B."/>
            <person name="Gubler W.D."/>
            <person name="Walker M.A."/>
            <person name="Cantu D."/>
        </authorList>
    </citation>
    <scope>NUCLEOTIDE SEQUENCE [LARGE SCALE GENOMIC DNA]</scope>
    <source>
        <strain evidence="9">c</strain>
    </source>
</reference>
<dbReference type="InterPro" id="IPR051973">
    <property type="entry name" value="tRNA_Anticodon_Mtase-Reg"/>
</dbReference>
<protein>
    <submittedName>
        <fullName evidence="8">Putative wd 40 repeat protein</fullName>
    </submittedName>
</protein>
<evidence type="ECO:0000256" key="1">
    <source>
        <dbReference type="ARBA" id="ARBA00004496"/>
    </source>
</evidence>
<evidence type="ECO:0000256" key="3">
    <source>
        <dbReference type="ARBA" id="ARBA00022574"/>
    </source>
</evidence>
<dbReference type="OMA" id="IIVWSCF"/>
<feature type="repeat" description="WD" evidence="7">
    <location>
        <begin position="786"/>
        <end position="827"/>
    </location>
</feature>
<dbReference type="InterPro" id="IPR001680">
    <property type="entry name" value="WD40_rpt"/>
</dbReference>
<keyword evidence="9" id="KW-1185">Reference proteome</keyword>
<keyword evidence="4" id="KW-0819">tRNA processing</keyword>
<dbReference type="AlphaFoldDB" id="A0A0B1PCN8"/>
<dbReference type="InterPro" id="IPR036322">
    <property type="entry name" value="WD40_repeat_dom_sf"/>
</dbReference>
<dbReference type="SMART" id="SM00320">
    <property type="entry name" value="WD40"/>
    <property type="match status" value="6"/>
</dbReference>
<dbReference type="EMBL" id="JNVN01000164">
    <property type="protein sequence ID" value="KHJ36023.1"/>
    <property type="molecule type" value="Genomic_DNA"/>
</dbReference>
<dbReference type="HOGENOM" id="CLU_002615_1_0_1"/>
<dbReference type="Pfam" id="PF00400">
    <property type="entry name" value="WD40"/>
    <property type="match status" value="2"/>
</dbReference>
<keyword evidence="5" id="KW-0677">Repeat</keyword>
<comment type="subcellular location">
    <subcellularLocation>
        <location evidence="1">Cytoplasm</location>
    </subcellularLocation>
</comment>
<evidence type="ECO:0000256" key="5">
    <source>
        <dbReference type="ARBA" id="ARBA00022737"/>
    </source>
</evidence>
<evidence type="ECO:0000313" key="9">
    <source>
        <dbReference type="Proteomes" id="UP000030854"/>
    </source>
</evidence>
<feature type="repeat" description="WD" evidence="7">
    <location>
        <begin position="201"/>
        <end position="245"/>
    </location>
</feature>
<organism evidence="8 9">
    <name type="scientific">Uncinula necator</name>
    <name type="common">Grape powdery mildew</name>
    <dbReference type="NCBI Taxonomy" id="52586"/>
    <lineage>
        <taxon>Eukaryota</taxon>
        <taxon>Fungi</taxon>
        <taxon>Dikarya</taxon>
        <taxon>Ascomycota</taxon>
        <taxon>Pezizomycotina</taxon>
        <taxon>Leotiomycetes</taxon>
        <taxon>Erysiphales</taxon>
        <taxon>Erysiphaceae</taxon>
        <taxon>Erysiphe</taxon>
    </lineage>
</organism>
<dbReference type="PROSITE" id="PS50294">
    <property type="entry name" value="WD_REPEATS_REGION"/>
    <property type="match status" value="2"/>
</dbReference>
<dbReference type="PROSITE" id="PS00678">
    <property type="entry name" value="WD_REPEATS_1"/>
    <property type="match status" value="1"/>
</dbReference>